<dbReference type="EMBL" id="FOGC01000007">
    <property type="protein sequence ID" value="SEQ81349.1"/>
    <property type="molecule type" value="Genomic_DNA"/>
</dbReference>
<accession>A0A1H9J3N8</accession>
<dbReference type="InterPro" id="IPR044031">
    <property type="entry name" value="TssC1_N"/>
</dbReference>
<dbReference type="OrthoDB" id="9764000at2"/>
<evidence type="ECO:0000259" key="2">
    <source>
        <dbReference type="Pfam" id="PF18945"/>
    </source>
</evidence>
<dbReference type="PANTHER" id="PTHR35565">
    <property type="entry name" value="CYTOPLASMIC PROTEIN-RELATED"/>
    <property type="match status" value="1"/>
</dbReference>
<evidence type="ECO:0000259" key="1">
    <source>
        <dbReference type="Pfam" id="PF05943"/>
    </source>
</evidence>
<organism evidence="3 4">
    <name type="scientific">Rosenbergiella nectarea</name>
    <dbReference type="NCBI Taxonomy" id="988801"/>
    <lineage>
        <taxon>Bacteria</taxon>
        <taxon>Pseudomonadati</taxon>
        <taxon>Pseudomonadota</taxon>
        <taxon>Gammaproteobacteria</taxon>
        <taxon>Enterobacterales</taxon>
        <taxon>Erwiniaceae</taxon>
        <taxon>Rosenbergiella</taxon>
    </lineage>
</organism>
<protein>
    <submittedName>
        <fullName evidence="3">Type VI secretion system protein ImpC</fullName>
    </submittedName>
</protein>
<evidence type="ECO:0000313" key="3">
    <source>
        <dbReference type="EMBL" id="SEQ81349.1"/>
    </source>
</evidence>
<name>A0A1H9J3N8_9GAMM</name>
<dbReference type="PANTHER" id="PTHR35565:SF1">
    <property type="entry name" value="TYPE VI SECRETION SYSTEM CONTRACTILE SHEATH LARGE SUBUNIT"/>
    <property type="match status" value="1"/>
</dbReference>
<dbReference type="Pfam" id="PF05943">
    <property type="entry name" value="VipB"/>
    <property type="match status" value="1"/>
</dbReference>
<reference evidence="4" key="1">
    <citation type="submission" date="2016-10" db="EMBL/GenBank/DDBJ databases">
        <authorList>
            <person name="Varghese N."/>
            <person name="Submissions S."/>
        </authorList>
    </citation>
    <scope>NUCLEOTIDE SEQUENCE [LARGE SCALE GENOMIC DNA]</scope>
    <source>
        <strain evidence="4">8N4</strain>
    </source>
</reference>
<feature type="domain" description="TssC1 C-terminal" evidence="2">
    <location>
        <begin position="398"/>
        <end position="508"/>
    </location>
</feature>
<dbReference type="InterPro" id="IPR010269">
    <property type="entry name" value="T6SS_TssC-like"/>
</dbReference>
<dbReference type="Proteomes" id="UP000242515">
    <property type="component" value="Unassembled WGS sequence"/>
</dbReference>
<feature type="domain" description="TssC1 N-terminal" evidence="1">
    <location>
        <begin position="88"/>
        <end position="388"/>
    </location>
</feature>
<gene>
    <name evidence="3" type="ORF">SAMN05216522_1077</name>
</gene>
<dbReference type="RefSeq" id="WP_092676007.1">
    <property type="nucleotide sequence ID" value="NZ_FOGC01000007.1"/>
</dbReference>
<proteinExistence type="predicted"/>
<dbReference type="InterPro" id="IPR044032">
    <property type="entry name" value="TssC1_C"/>
</dbReference>
<keyword evidence="4" id="KW-1185">Reference proteome</keyword>
<dbReference type="Pfam" id="PF18945">
    <property type="entry name" value="VipB_2"/>
    <property type="match status" value="1"/>
</dbReference>
<dbReference type="NCBIfam" id="TIGR03355">
    <property type="entry name" value="VI_chp_2"/>
    <property type="match status" value="1"/>
</dbReference>
<dbReference type="STRING" id="988801.SAMN05216522_1077"/>
<sequence>MSSKNENTTGGESVVLEHPATGGVYTSLFEKINLHPVSELSALDIWQDTQAMSDATADERLTAGMQVFLECLKKSGSKIAKLDKNLIDHHIAELDYQISRQLDAVMHHEAFQAVESLWRGTKSLVDKTDFRQNVKIELLDMSKEDLRQDFEDSPEIIQSGLYKQSYIDEYDTPGGEPIAALISAYEFDASAQDVALLRNISKVSAAAHMPFIGSAGPEFFLKESMEEVAAIKDIGNYFDRAEYIKWKSFRETDDSRYIGLVMPRVLARLPYGPDTVPVRSFNYMEEVKGPDHDKYLWTNASFSFASNMVRSFINNGWCVQIRGPQAGGAVEDLPIHLYDLGTGNQVKIPSEVMIPETREFEFANLGFIPLSYYKNRDYSCFFSANSTQKPAVYDTSDATANSRINARLPYIFLLSRIAHYLKLIQRENIGTTKDRRLLELELNTWVRSLVTEMTDPGDELQASHPLRDAKVVVEDIEDNPGFFRVKLYAVPHFQVEGMDVNLSLVSQMPKAKS</sequence>
<evidence type="ECO:0000313" key="4">
    <source>
        <dbReference type="Proteomes" id="UP000242515"/>
    </source>
</evidence>
<dbReference type="AlphaFoldDB" id="A0A1H9J3N8"/>